<protein>
    <submittedName>
        <fullName evidence="1">Uncharacterized protein</fullName>
    </submittedName>
</protein>
<accession>A0AAJ5WT05</accession>
<reference evidence="1" key="1">
    <citation type="submission" date="2023-03" db="EMBL/GenBank/DDBJ databases">
        <title>Andean soil-derived lignocellulolytic bacterial consortium as a source of novel taxa and putative plastic-active enzymes.</title>
        <authorList>
            <person name="Diaz-Garcia L."/>
            <person name="Chuvochina M."/>
            <person name="Feuerriegel G."/>
            <person name="Bunk B."/>
            <person name="Sproer C."/>
            <person name="Streit W.R."/>
            <person name="Rodriguez L.M."/>
            <person name="Overmann J."/>
            <person name="Jimenez D.J."/>
        </authorList>
    </citation>
    <scope>NUCLEOTIDE SEQUENCE</scope>
    <source>
        <strain evidence="1">MAG 7</strain>
    </source>
</reference>
<dbReference type="EMBL" id="CP119311">
    <property type="protein sequence ID" value="WEK33930.1"/>
    <property type="molecule type" value="Genomic_DNA"/>
</dbReference>
<dbReference type="AlphaFoldDB" id="A0AAJ5WT05"/>
<evidence type="ECO:0000313" key="1">
    <source>
        <dbReference type="EMBL" id="WEK33930.1"/>
    </source>
</evidence>
<organism evidence="1 2">
    <name type="scientific">Candidatus Pseudobacter hemicellulosilyticus</name>
    <dbReference type="NCBI Taxonomy" id="3121375"/>
    <lineage>
        <taxon>Bacteria</taxon>
        <taxon>Pseudomonadati</taxon>
        <taxon>Bacteroidota</taxon>
        <taxon>Chitinophagia</taxon>
        <taxon>Chitinophagales</taxon>
        <taxon>Chitinophagaceae</taxon>
        <taxon>Pseudobacter</taxon>
    </lineage>
</organism>
<name>A0AAJ5WT05_9BACT</name>
<evidence type="ECO:0000313" key="2">
    <source>
        <dbReference type="Proteomes" id="UP001220610"/>
    </source>
</evidence>
<proteinExistence type="predicted"/>
<dbReference type="Proteomes" id="UP001220610">
    <property type="component" value="Chromosome"/>
</dbReference>
<sequence length="80" mass="9664">MRTAKRRRQATGKIRWWEEEIHQEQGWFEPPCERQLMMNFCGEWRWRLFVGRRMIGASPEGYATCGECIKDAIRHDYDGN</sequence>
<gene>
    <name evidence="1" type="ORF">P0Y53_15685</name>
</gene>